<dbReference type="Pfam" id="PF06120">
    <property type="entry name" value="Phage_HK97_TLTM"/>
    <property type="match status" value="1"/>
</dbReference>
<protein>
    <recommendedName>
        <fullName evidence="2">Tail length tape measure domain-containing protein</fullName>
    </recommendedName>
</protein>
<evidence type="ECO:0000313" key="3">
    <source>
        <dbReference type="EMBL" id="MBO2025585.1"/>
    </source>
</evidence>
<dbReference type="EMBL" id="JAGETN010000015">
    <property type="protein sequence ID" value="MBO2025585.1"/>
    <property type="molecule type" value="Genomic_DNA"/>
</dbReference>
<proteinExistence type="predicted"/>
<feature type="domain" description="Tail length tape measure" evidence="2">
    <location>
        <begin position="2"/>
        <end position="110"/>
    </location>
</feature>
<evidence type="ECO:0000256" key="1">
    <source>
        <dbReference type="SAM" id="MobiDB-lite"/>
    </source>
</evidence>
<reference evidence="3" key="1">
    <citation type="submission" date="2021-03" db="EMBL/GenBank/DDBJ databases">
        <title>Molecular epidemiology and mechanisms of colistin and carbapenem resistance in Enterobacteriaceae from clinical isolates, the environment and porcine samples in Pretoria, South Africa.</title>
        <authorList>
            <person name="Bogoshi D."/>
            <person name="Mbelle N.M."/>
            <person name="Naidoo V."/>
            <person name="Osei Sekyere J."/>
        </authorList>
    </citation>
    <scope>NUCLEOTIDE SEQUENCE</scope>
    <source>
        <strain evidence="3">C029</strain>
    </source>
</reference>
<name>A0A939NSH5_KLEPN</name>
<comment type="caution">
    <text evidence="3">The sequence shown here is derived from an EMBL/GenBank/DDBJ whole genome shotgun (WGS) entry which is preliminary data.</text>
</comment>
<gene>
    <name evidence="3" type="ORF">J4733_10135</name>
</gene>
<dbReference type="InterPro" id="IPR009302">
    <property type="entry name" value="Tail_length_tape_measure"/>
</dbReference>
<dbReference type="AlphaFoldDB" id="A0A939NSH5"/>
<organism evidence="3 4">
    <name type="scientific">Klebsiella pneumoniae</name>
    <dbReference type="NCBI Taxonomy" id="573"/>
    <lineage>
        <taxon>Bacteria</taxon>
        <taxon>Pseudomonadati</taxon>
        <taxon>Pseudomonadota</taxon>
        <taxon>Gammaproteobacteria</taxon>
        <taxon>Enterobacterales</taxon>
        <taxon>Enterobacteriaceae</taxon>
        <taxon>Klebsiella/Raoultella group</taxon>
        <taxon>Klebsiella</taxon>
        <taxon>Klebsiella pneumoniae complex</taxon>
    </lineage>
</organism>
<evidence type="ECO:0000259" key="2">
    <source>
        <dbReference type="Pfam" id="PF06120"/>
    </source>
</evidence>
<feature type="region of interest" description="Disordered" evidence="1">
    <location>
        <begin position="124"/>
        <end position="143"/>
    </location>
</feature>
<dbReference type="Proteomes" id="UP000664267">
    <property type="component" value="Unassembled WGS sequence"/>
</dbReference>
<evidence type="ECO:0000313" key="4">
    <source>
        <dbReference type="Proteomes" id="UP000664267"/>
    </source>
</evidence>
<sequence>MKVKSLKEEIAGYQYVLSNPGPTTSGGFMINHLTSVETVTRSLEEATSALAVEQERLTQMQAKSESIQSVLEGIENRRIALIRQQAAEQNSAYQSLLMMNGEHTEFNRLLGLEIISSWPGRAGKRTTTLTTGRPDNPANGCTGKAAVTALSKLKGEDKERARLGYAADDPG</sequence>
<accession>A0A939NSH5</accession>